<dbReference type="GO" id="GO:0046654">
    <property type="term" value="P:tetrahydrofolate biosynthetic process"/>
    <property type="evidence" value="ECO:0007669"/>
    <property type="project" value="InterPro"/>
</dbReference>
<accession>A0A1S6KV11</accession>
<evidence type="ECO:0000259" key="1">
    <source>
        <dbReference type="Pfam" id="PF00186"/>
    </source>
</evidence>
<dbReference type="GO" id="GO:0004146">
    <property type="term" value="F:dihydrofolate reductase activity"/>
    <property type="evidence" value="ECO:0007669"/>
    <property type="project" value="InterPro"/>
</dbReference>
<dbReference type="EMBL" id="KY363465">
    <property type="protein sequence ID" value="AQT25256.1"/>
    <property type="molecule type" value="Genomic_DNA"/>
</dbReference>
<gene>
    <name evidence="2" type="ORF">PR1_99</name>
</gene>
<sequence length="175" mass="19259">MRDATFSLHFAVGVAGEFGNEGKLPWGSYPEELALFWESLQYIKEEGRIVVVGKNTWNSLPAAVKRRLDTMFGGNLQVIAGENTLTHLLTSLPEGVKYACIGGAFLLETIMQTEEVDSVYTSLIGSSVPLNADVWLDMDLVADVLSDLEIMSAQELPPSKFTQASGTHYVYRKPQ</sequence>
<proteinExistence type="predicted"/>
<evidence type="ECO:0000313" key="3">
    <source>
        <dbReference type="Proteomes" id="UP000222417"/>
    </source>
</evidence>
<reference evidence="2 3" key="1">
    <citation type="submission" date="2016-12" db="EMBL/GenBank/DDBJ databases">
        <title>Providencia rettgeri phage vB-PreS_PR1 - a deep-branching member of the T5-like siphoviruses.</title>
        <authorList>
            <person name="Oliveira H."/>
            <person name="Pinto G."/>
            <person name="Hendrix H."/>
            <person name="Noben J.-P."/>
            <person name="Gawor J."/>
            <person name="Lobocka M."/>
            <person name="Lavigne R."/>
            <person name="Azeredo J."/>
        </authorList>
    </citation>
    <scope>NUCLEOTIDE SEQUENCE [LARGE SCALE GENOMIC DNA]</scope>
</reference>
<evidence type="ECO:0000313" key="2">
    <source>
        <dbReference type="EMBL" id="AQT25256.1"/>
    </source>
</evidence>
<dbReference type="InterPro" id="IPR001796">
    <property type="entry name" value="DHFR_dom"/>
</dbReference>
<dbReference type="SUPFAM" id="SSF53597">
    <property type="entry name" value="Dihydrofolate reductase-like"/>
    <property type="match status" value="1"/>
</dbReference>
<name>A0A1S6KV11_9CAUD</name>
<dbReference type="OrthoDB" id="9577at10239"/>
<feature type="domain" description="DHFR" evidence="1">
    <location>
        <begin position="10"/>
        <end position="135"/>
    </location>
</feature>
<dbReference type="Gene3D" id="3.40.430.10">
    <property type="entry name" value="Dihydrofolate Reductase, subunit A"/>
    <property type="match status" value="1"/>
</dbReference>
<dbReference type="Pfam" id="PF00186">
    <property type="entry name" value="DHFR_1"/>
    <property type="match status" value="1"/>
</dbReference>
<protein>
    <submittedName>
        <fullName evidence="2">Dihydrofolate reductase</fullName>
    </submittedName>
</protein>
<keyword evidence="3" id="KW-1185">Reference proteome</keyword>
<dbReference type="Proteomes" id="UP000222417">
    <property type="component" value="Segment"/>
</dbReference>
<organism evidence="2 3">
    <name type="scientific">Providencia phage vB_PreS_PR1</name>
    <dbReference type="NCBI Taxonomy" id="1931407"/>
    <lineage>
        <taxon>Viruses</taxon>
        <taxon>Duplodnaviria</taxon>
        <taxon>Heunggongvirae</taxon>
        <taxon>Uroviricota</taxon>
        <taxon>Caudoviricetes</taxon>
        <taxon>Demerecviridae</taxon>
        <taxon>Priunavirus</taxon>
        <taxon>Priunavirus PR1</taxon>
    </lineage>
</organism>
<dbReference type="InterPro" id="IPR024072">
    <property type="entry name" value="DHFR-like_dom_sf"/>
</dbReference>